<evidence type="ECO:0000256" key="2">
    <source>
        <dbReference type="ARBA" id="ARBA00022603"/>
    </source>
</evidence>
<comment type="catalytic activity">
    <reaction evidence="6">
        <text>5-carboxymethylaminomethyluridine(34) in tRNA(Leu) + S-adenosyl-L-methionine = 5-carboxymethylaminomethyl-2'-O-methyluridine(34) in tRNA(Leu) + S-adenosyl-L-homocysteine + H(+)</text>
        <dbReference type="Rhea" id="RHEA:43088"/>
        <dbReference type="Rhea" id="RHEA-COMP:10333"/>
        <dbReference type="Rhea" id="RHEA-COMP:10334"/>
        <dbReference type="ChEBI" id="CHEBI:15378"/>
        <dbReference type="ChEBI" id="CHEBI:57856"/>
        <dbReference type="ChEBI" id="CHEBI:59789"/>
        <dbReference type="ChEBI" id="CHEBI:74508"/>
        <dbReference type="ChEBI" id="CHEBI:74511"/>
        <dbReference type="EC" id="2.1.1.207"/>
    </reaction>
</comment>
<dbReference type="GO" id="GO:0002130">
    <property type="term" value="P:wobble position ribose methylation"/>
    <property type="evidence" value="ECO:0007669"/>
    <property type="project" value="TreeGrafter"/>
</dbReference>
<feature type="binding site" evidence="6 7">
    <location>
        <position position="131"/>
    </location>
    <ligand>
        <name>S-adenosyl-L-methionine</name>
        <dbReference type="ChEBI" id="CHEBI:59789"/>
    </ligand>
</feature>
<dbReference type="FunFam" id="3.40.1280.10:FF:000002">
    <property type="entry name" value="Peptidylprolyl isomerase"/>
    <property type="match status" value="1"/>
</dbReference>
<keyword evidence="2 6" id="KW-0489">Methyltransferase</keyword>
<feature type="binding site" evidence="6 7">
    <location>
        <position position="101"/>
    </location>
    <ligand>
        <name>S-adenosyl-L-methionine</name>
        <dbReference type="ChEBI" id="CHEBI:59789"/>
    </ligand>
</feature>
<evidence type="ECO:0000259" key="8">
    <source>
        <dbReference type="Pfam" id="PF00588"/>
    </source>
</evidence>
<keyword evidence="5 6" id="KW-0819">tRNA processing</keyword>
<comment type="function">
    <text evidence="6">Could methylate the ribose at the nucleotide 34 wobble position in tRNA.</text>
</comment>
<organism evidence="9 10">
    <name type="scientific">Finegoldia magna</name>
    <name type="common">Peptostreptococcus magnus</name>
    <dbReference type="NCBI Taxonomy" id="1260"/>
    <lineage>
        <taxon>Bacteria</taxon>
        <taxon>Bacillati</taxon>
        <taxon>Bacillota</taxon>
        <taxon>Tissierellia</taxon>
        <taxon>Tissierellales</taxon>
        <taxon>Peptoniphilaceae</taxon>
        <taxon>Finegoldia</taxon>
    </lineage>
</organism>
<keyword evidence="3 6" id="KW-0808">Transferase</keyword>
<dbReference type="SUPFAM" id="SSF75217">
    <property type="entry name" value="alpha/beta knot"/>
    <property type="match status" value="1"/>
</dbReference>
<dbReference type="EMBL" id="NDYC01000019">
    <property type="protein sequence ID" value="OXZ27588.1"/>
    <property type="molecule type" value="Genomic_DNA"/>
</dbReference>
<dbReference type="AlphaFoldDB" id="A0A233V5B6"/>
<dbReference type="Gene3D" id="3.40.1280.10">
    <property type="match status" value="1"/>
</dbReference>
<reference evidence="10" key="1">
    <citation type="submission" date="2017-04" db="EMBL/GenBank/DDBJ databases">
        <title>Finegoldia magna isolated from orthopedic joint implant-associated infections.</title>
        <authorList>
            <person name="Bjorklund S."/>
            <person name="Bruggemann H."/>
            <person name="Jensen A."/>
            <person name="Hellmark B."/>
            <person name="Soderquist B."/>
        </authorList>
    </citation>
    <scope>NUCLEOTIDE SEQUENCE [LARGE SCALE GENOMIC DNA]</scope>
    <source>
        <strain evidence="10">CCUG 54800</strain>
    </source>
</reference>
<dbReference type="PANTHER" id="PTHR42971">
    <property type="entry name" value="TRNA (CYTIDINE(34)-2'-O)-METHYLTRANSFERASE"/>
    <property type="match status" value="1"/>
</dbReference>
<protein>
    <recommendedName>
        <fullName evidence="6">Putative tRNA (cytidine(34)-2'-O)-methyltransferase</fullName>
        <ecNumber evidence="6">2.1.1.207</ecNumber>
    </recommendedName>
    <alternativeName>
        <fullName evidence="6">tRNA (cytidine/uridine-2'-O-)-methyltransferase</fullName>
    </alternativeName>
</protein>
<evidence type="ECO:0000256" key="1">
    <source>
        <dbReference type="ARBA" id="ARBA00022490"/>
    </source>
</evidence>
<keyword evidence="4 6" id="KW-0949">S-adenosyl-L-methionine</keyword>
<feature type="domain" description="tRNA/rRNA methyltransferase SpoU type" evidence="8">
    <location>
        <begin position="2"/>
        <end position="143"/>
    </location>
</feature>
<dbReference type="InterPro" id="IPR029026">
    <property type="entry name" value="tRNA_m1G_MTases_N"/>
</dbReference>
<dbReference type="InterPro" id="IPR029028">
    <property type="entry name" value="Alpha/beta_knot_MTases"/>
</dbReference>
<feature type="binding site" evidence="6 7">
    <location>
        <position position="79"/>
    </location>
    <ligand>
        <name>S-adenosyl-L-methionine</name>
        <dbReference type="ChEBI" id="CHEBI:59789"/>
    </ligand>
</feature>
<keyword evidence="1 6" id="KW-0963">Cytoplasm</keyword>
<comment type="subcellular location">
    <subcellularLocation>
        <location evidence="6">Cytoplasm</location>
    </subcellularLocation>
</comment>
<comment type="caution">
    <text evidence="9">The sequence shown here is derived from an EMBL/GenBank/DDBJ whole genome shotgun (WGS) entry which is preliminary data.</text>
</comment>
<evidence type="ECO:0000256" key="7">
    <source>
        <dbReference type="PIRSR" id="PIRSR029256-1"/>
    </source>
</evidence>
<dbReference type="InterPro" id="IPR001537">
    <property type="entry name" value="SpoU_MeTrfase"/>
</dbReference>
<dbReference type="GO" id="GO:0141102">
    <property type="term" value="F:tRNA (5-carboxymethylaminomethyluridine(34)-2'-O)-methyltransferase activity"/>
    <property type="evidence" value="ECO:0007669"/>
    <property type="project" value="RHEA"/>
</dbReference>
<evidence type="ECO:0000313" key="9">
    <source>
        <dbReference type="EMBL" id="OXZ27588.1"/>
    </source>
</evidence>
<dbReference type="GO" id="GO:0042802">
    <property type="term" value="F:identical protein binding"/>
    <property type="evidence" value="ECO:0007669"/>
    <property type="project" value="UniProtKB-ARBA"/>
</dbReference>
<sequence>MINIVLLEPEKPSNTGNIGRTCVLTNSRLHLVRPFSFRLDDKLLKRSGMDYWDKVDLVIHDDMNEFLEYIKGNDRVFYVETFATNYYHELEYQDGDFFVFGKESSGIDKDLVAKHNDHSIKIPMNMEIDRSLNLANSCNIVLFEALRQIDFPGLK</sequence>
<name>A0A233V5B6_FINMA</name>
<dbReference type="InterPro" id="IPR016914">
    <property type="entry name" value="TrmL"/>
</dbReference>
<gene>
    <name evidence="9" type="ORF">B9N49_04480</name>
</gene>
<dbReference type="GO" id="GO:0141098">
    <property type="term" value="F:tRNA (cytidine(34)-2'-O)-methyltransferase activity"/>
    <property type="evidence" value="ECO:0007669"/>
    <property type="project" value="RHEA"/>
</dbReference>
<evidence type="ECO:0000256" key="3">
    <source>
        <dbReference type="ARBA" id="ARBA00022679"/>
    </source>
</evidence>
<dbReference type="PIRSF" id="PIRSF029256">
    <property type="entry name" value="SpoU_TrmH_prd"/>
    <property type="match status" value="1"/>
</dbReference>
<dbReference type="GO" id="GO:0005737">
    <property type="term" value="C:cytoplasm"/>
    <property type="evidence" value="ECO:0007669"/>
    <property type="project" value="UniProtKB-SubCell"/>
</dbReference>
<accession>A0A233V5B6</accession>
<comment type="catalytic activity">
    <reaction evidence="6">
        <text>cytidine(34) in tRNA + S-adenosyl-L-methionine = 2'-O-methylcytidine(34) in tRNA + S-adenosyl-L-homocysteine + H(+)</text>
        <dbReference type="Rhea" id="RHEA:43084"/>
        <dbReference type="Rhea" id="RHEA-COMP:10331"/>
        <dbReference type="Rhea" id="RHEA-COMP:10332"/>
        <dbReference type="ChEBI" id="CHEBI:15378"/>
        <dbReference type="ChEBI" id="CHEBI:57856"/>
        <dbReference type="ChEBI" id="CHEBI:59789"/>
        <dbReference type="ChEBI" id="CHEBI:74495"/>
        <dbReference type="ChEBI" id="CHEBI:82748"/>
        <dbReference type="EC" id="2.1.1.207"/>
    </reaction>
</comment>
<evidence type="ECO:0000256" key="6">
    <source>
        <dbReference type="HAMAP-Rule" id="MF_01885"/>
    </source>
</evidence>
<dbReference type="GO" id="GO:0003723">
    <property type="term" value="F:RNA binding"/>
    <property type="evidence" value="ECO:0007669"/>
    <property type="project" value="InterPro"/>
</dbReference>
<evidence type="ECO:0000256" key="4">
    <source>
        <dbReference type="ARBA" id="ARBA00022691"/>
    </source>
</evidence>
<dbReference type="CDD" id="cd18094">
    <property type="entry name" value="SpoU-like_TrmL"/>
    <property type="match status" value="1"/>
</dbReference>
<proteinExistence type="inferred from homology"/>
<evidence type="ECO:0000256" key="5">
    <source>
        <dbReference type="ARBA" id="ARBA00022694"/>
    </source>
</evidence>
<dbReference type="RefSeq" id="WP_094205704.1">
    <property type="nucleotide sequence ID" value="NZ_CP170999.1"/>
</dbReference>
<dbReference type="PANTHER" id="PTHR42971:SF1">
    <property type="entry name" value="TRNA (CYTIDINE(34)-2'-O)-METHYLTRANSFERASE"/>
    <property type="match status" value="1"/>
</dbReference>
<feature type="binding site" evidence="6 7">
    <location>
        <position position="122"/>
    </location>
    <ligand>
        <name>S-adenosyl-L-methionine</name>
        <dbReference type="ChEBI" id="CHEBI:59789"/>
    </ligand>
</feature>
<dbReference type="Pfam" id="PF00588">
    <property type="entry name" value="SpoU_methylase"/>
    <property type="match status" value="1"/>
</dbReference>
<evidence type="ECO:0000313" key="10">
    <source>
        <dbReference type="Proteomes" id="UP000215413"/>
    </source>
</evidence>
<dbReference type="EC" id="2.1.1.207" evidence="6"/>
<comment type="similarity">
    <text evidence="6">Belongs to the class IV-like SAM-binding methyltransferase superfamily. RNA methyltransferase TrmH family. TrmL subfamily.</text>
</comment>
<dbReference type="Proteomes" id="UP000215413">
    <property type="component" value="Unassembled WGS sequence"/>
</dbReference>
<dbReference type="HAMAP" id="MF_01885">
    <property type="entry name" value="tRNA_methyltr_TrmL"/>
    <property type="match status" value="1"/>
</dbReference>